<dbReference type="Proteomes" id="UP000501600">
    <property type="component" value="Chromosome"/>
</dbReference>
<dbReference type="PANTHER" id="PTHR40266:SF2">
    <property type="entry name" value="TOXIN HIGB-1"/>
    <property type="match status" value="1"/>
</dbReference>
<dbReference type="KEGG" id="phao:HF685_11425"/>
<protein>
    <submittedName>
        <fullName evidence="1">Plasmid maintenance system killer protein</fullName>
    </submittedName>
</protein>
<keyword evidence="2" id="KW-1185">Reference proteome</keyword>
<accession>A0A6H2DRR3</accession>
<gene>
    <name evidence="1" type="ORF">HF685_11425</name>
</gene>
<dbReference type="InterPro" id="IPR035093">
    <property type="entry name" value="RelE/ParE_toxin_dom_sf"/>
</dbReference>
<evidence type="ECO:0000313" key="1">
    <source>
        <dbReference type="EMBL" id="QJB70817.1"/>
    </source>
</evidence>
<dbReference type="Pfam" id="PF05015">
    <property type="entry name" value="HigB-like_toxin"/>
    <property type="match status" value="1"/>
</dbReference>
<organism evidence="1 2">
    <name type="scientific">Parasphingorhabdus halotolerans</name>
    <dbReference type="NCBI Taxonomy" id="2725558"/>
    <lineage>
        <taxon>Bacteria</taxon>
        <taxon>Pseudomonadati</taxon>
        <taxon>Pseudomonadota</taxon>
        <taxon>Alphaproteobacteria</taxon>
        <taxon>Sphingomonadales</taxon>
        <taxon>Sphingomonadaceae</taxon>
        <taxon>Parasphingorhabdus</taxon>
    </lineage>
</organism>
<dbReference type="SUPFAM" id="SSF143011">
    <property type="entry name" value="RelE-like"/>
    <property type="match status" value="1"/>
</dbReference>
<proteinExistence type="predicted"/>
<dbReference type="InterPro" id="IPR007711">
    <property type="entry name" value="HigB-1"/>
</dbReference>
<dbReference type="PANTHER" id="PTHR40266">
    <property type="entry name" value="TOXIN HIGB-1"/>
    <property type="match status" value="1"/>
</dbReference>
<dbReference type="EMBL" id="CP051217">
    <property type="protein sequence ID" value="QJB70817.1"/>
    <property type="molecule type" value="Genomic_DNA"/>
</dbReference>
<evidence type="ECO:0000313" key="2">
    <source>
        <dbReference type="Proteomes" id="UP000501600"/>
    </source>
</evidence>
<dbReference type="Gene3D" id="3.30.2310.20">
    <property type="entry name" value="RelE-like"/>
    <property type="match status" value="1"/>
</dbReference>
<dbReference type="AlphaFoldDB" id="A0A6H2DRR3"/>
<sequence length="83" mass="9444">MRRYVERGDPSKLSVPNVARVERILARLDAAPAPEDMNLPGYRFHGLKGKDKGRYAIDASGNWRITFAWDGKDAIDVDLKDYH</sequence>
<name>A0A6H2DRR3_9SPHN</name>
<reference evidence="1 2" key="1">
    <citation type="submission" date="2020-04" db="EMBL/GenBank/DDBJ databases">
        <title>Genome sequence for Sphingorhabdus sp. strain M1.</title>
        <authorList>
            <person name="Park S.-J."/>
        </authorList>
    </citation>
    <scope>NUCLEOTIDE SEQUENCE [LARGE SCALE GENOMIC DNA]</scope>
    <source>
        <strain evidence="1 2">JK6</strain>
    </source>
</reference>